<comment type="caution">
    <text evidence="2">The sequence shown here is derived from an EMBL/GenBank/DDBJ whole genome shotgun (WGS) entry which is preliminary data.</text>
</comment>
<evidence type="ECO:0000259" key="1">
    <source>
        <dbReference type="Pfam" id="PF00149"/>
    </source>
</evidence>
<dbReference type="EMBL" id="MHLP01000030">
    <property type="protein sequence ID" value="OGZ11994.1"/>
    <property type="molecule type" value="Genomic_DNA"/>
</dbReference>
<evidence type="ECO:0000313" key="3">
    <source>
        <dbReference type="Proteomes" id="UP000178534"/>
    </source>
</evidence>
<accession>A0A1G2DEC4</accession>
<dbReference type="STRING" id="1798665.A2942_01805"/>
<dbReference type="SUPFAM" id="SSF56300">
    <property type="entry name" value="Metallo-dependent phosphatases"/>
    <property type="match status" value="1"/>
</dbReference>
<reference evidence="2 3" key="1">
    <citation type="journal article" date="2016" name="Nat. Commun.">
        <title>Thousands of microbial genomes shed light on interconnected biogeochemical processes in an aquifer system.</title>
        <authorList>
            <person name="Anantharaman K."/>
            <person name="Brown C.T."/>
            <person name="Hug L.A."/>
            <person name="Sharon I."/>
            <person name="Castelle C.J."/>
            <person name="Probst A.J."/>
            <person name="Thomas B.C."/>
            <person name="Singh A."/>
            <person name="Wilkins M.J."/>
            <person name="Karaoz U."/>
            <person name="Brodie E.L."/>
            <person name="Williams K.H."/>
            <person name="Hubbard S.S."/>
            <person name="Banfield J.F."/>
        </authorList>
    </citation>
    <scope>NUCLEOTIDE SEQUENCE [LARGE SCALE GENOMIC DNA]</scope>
</reference>
<protein>
    <recommendedName>
        <fullName evidence="1">Calcineurin-like phosphoesterase domain-containing protein</fullName>
    </recommendedName>
</protein>
<dbReference type="Proteomes" id="UP000178534">
    <property type="component" value="Unassembled WGS sequence"/>
</dbReference>
<feature type="domain" description="Calcineurin-like phosphoesterase" evidence="1">
    <location>
        <begin position="5"/>
        <end position="231"/>
    </location>
</feature>
<dbReference type="Pfam" id="PF00149">
    <property type="entry name" value="Metallophos"/>
    <property type="match status" value="1"/>
</dbReference>
<dbReference type="InterPro" id="IPR004843">
    <property type="entry name" value="Calcineurin-like_PHP"/>
</dbReference>
<dbReference type="GO" id="GO:0016787">
    <property type="term" value="F:hydrolase activity"/>
    <property type="evidence" value="ECO:0007669"/>
    <property type="project" value="InterPro"/>
</dbReference>
<evidence type="ECO:0000313" key="2">
    <source>
        <dbReference type="EMBL" id="OGZ11994.1"/>
    </source>
</evidence>
<dbReference type="AlphaFoldDB" id="A0A1G2DEC4"/>
<dbReference type="InterPro" id="IPR029052">
    <property type="entry name" value="Metallo-depent_PP-like"/>
</dbReference>
<dbReference type="PANTHER" id="PTHR37844:SF2">
    <property type="entry name" value="SER_THR PROTEIN PHOSPHATASE SUPERFAMILY (AFU_ORTHOLOGUE AFUA_1G14840)"/>
    <property type="match status" value="1"/>
</dbReference>
<sequence>MDLRIMSDVHLEFAPLNSLPELPTDKDGILILAGDICPYNSLHFLLIPFLMAMSLRFRKVLYVLGNHEFYGYGSLNLGYRKMRQLILDSKIKNVHLLQEQTLVMGTITFIGATLWTDFDKGNPGSMLLASQRMSDYSEILYHAPDDTSRRISPIDIYQIHQRSRRYVFQAVKKQRALGRKTVVIVHHGVSTLSINKRFAGDRINGSFVSDLSQEILDSQPDLIIHGHVHDPTDYTIGNTRVVANPRGYPGENKVWNQQLVLQI</sequence>
<dbReference type="Gene3D" id="3.60.21.10">
    <property type="match status" value="1"/>
</dbReference>
<name>A0A1G2DEC4_9BACT</name>
<dbReference type="PANTHER" id="PTHR37844">
    <property type="entry name" value="SER/THR PROTEIN PHOSPHATASE SUPERFAMILY (AFU_ORTHOLOGUE AFUA_1G14840)"/>
    <property type="match status" value="1"/>
</dbReference>
<proteinExistence type="predicted"/>
<gene>
    <name evidence="2" type="ORF">A2942_01805</name>
</gene>
<organism evidence="2 3">
    <name type="scientific">Candidatus Lloydbacteria bacterium RIFCSPLOWO2_01_FULL_50_20</name>
    <dbReference type="NCBI Taxonomy" id="1798665"/>
    <lineage>
        <taxon>Bacteria</taxon>
        <taxon>Candidatus Lloydiibacteriota</taxon>
    </lineage>
</organism>